<accession>A0ABP7VPJ9</accession>
<dbReference type="EMBL" id="BAAAZY010000012">
    <property type="protein sequence ID" value="GAA4070782.1"/>
    <property type="molecule type" value="Genomic_DNA"/>
</dbReference>
<gene>
    <name evidence="1" type="ORF">GCM10022233_54300</name>
</gene>
<sequence length="72" mass="7246">MQDSPVQVGTAAAARAVGRTHAADFLSYDVCAARSAPLSATTEGGAATFPNLYPSDSTHFTTLSVTIATASA</sequence>
<dbReference type="Proteomes" id="UP001499984">
    <property type="component" value="Unassembled WGS sequence"/>
</dbReference>
<evidence type="ECO:0000313" key="1">
    <source>
        <dbReference type="EMBL" id="GAA4070782.1"/>
    </source>
</evidence>
<comment type="caution">
    <text evidence="1">The sequence shown here is derived from an EMBL/GenBank/DDBJ whole genome shotgun (WGS) entry which is preliminary data.</text>
</comment>
<organism evidence="1 2">
    <name type="scientific">Streptomyces shaanxiensis</name>
    <dbReference type="NCBI Taxonomy" id="653357"/>
    <lineage>
        <taxon>Bacteria</taxon>
        <taxon>Bacillati</taxon>
        <taxon>Actinomycetota</taxon>
        <taxon>Actinomycetes</taxon>
        <taxon>Kitasatosporales</taxon>
        <taxon>Streptomycetaceae</taxon>
        <taxon>Streptomyces</taxon>
    </lineage>
</organism>
<evidence type="ECO:0000313" key="2">
    <source>
        <dbReference type="Proteomes" id="UP001499984"/>
    </source>
</evidence>
<keyword evidence="2" id="KW-1185">Reference proteome</keyword>
<reference evidence="2" key="1">
    <citation type="journal article" date="2019" name="Int. J. Syst. Evol. Microbiol.">
        <title>The Global Catalogue of Microorganisms (GCM) 10K type strain sequencing project: providing services to taxonomists for standard genome sequencing and annotation.</title>
        <authorList>
            <consortium name="The Broad Institute Genomics Platform"/>
            <consortium name="The Broad Institute Genome Sequencing Center for Infectious Disease"/>
            <person name="Wu L."/>
            <person name="Ma J."/>
        </authorList>
    </citation>
    <scope>NUCLEOTIDE SEQUENCE [LARGE SCALE GENOMIC DNA]</scope>
    <source>
        <strain evidence="2">JCM 16925</strain>
    </source>
</reference>
<proteinExistence type="predicted"/>
<protein>
    <submittedName>
        <fullName evidence="1">Uncharacterized protein</fullName>
    </submittedName>
</protein>
<name>A0ABP7VPJ9_9ACTN</name>